<feature type="region of interest" description="Disordered" evidence="1">
    <location>
        <begin position="436"/>
        <end position="489"/>
    </location>
</feature>
<feature type="transmembrane region" description="Helical" evidence="2">
    <location>
        <begin position="212"/>
        <end position="234"/>
    </location>
</feature>
<feature type="transmembrane region" description="Helical" evidence="2">
    <location>
        <begin position="254"/>
        <end position="277"/>
    </location>
</feature>
<name>A0A9W7DJL2_AMBMO</name>
<dbReference type="PANTHER" id="PTHR28019">
    <property type="entry name" value="CELL MEMBRANE PROTEIN YLR413W-RELATED"/>
    <property type="match status" value="1"/>
</dbReference>
<evidence type="ECO:0000313" key="4">
    <source>
        <dbReference type="Proteomes" id="UP001165063"/>
    </source>
</evidence>
<comment type="caution">
    <text evidence="3">The sequence shown here is derived from an EMBL/GenBank/DDBJ whole genome shotgun (WGS) entry which is preliminary data.</text>
</comment>
<organism evidence="3 4">
    <name type="scientific">Ambrosiozyma monospora</name>
    <name type="common">Yeast</name>
    <name type="synonym">Endomycopsis monosporus</name>
    <dbReference type="NCBI Taxonomy" id="43982"/>
    <lineage>
        <taxon>Eukaryota</taxon>
        <taxon>Fungi</taxon>
        <taxon>Dikarya</taxon>
        <taxon>Ascomycota</taxon>
        <taxon>Saccharomycotina</taxon>
        <taxon>Pichiomycetes</taxon>
        <taxon>Pichiales</taxon>
        <taxon>Pichiaceae</taxon>
        <taxon>Ambrosiozyma</taxon>
    </lineage>
</organism>
<proteinExistence type="predicted"/>
<gene>
    <name evidence="3" type="ORF">Amon01_000364700</name>
</gene>
<dbReference type="Pfam" id="PF06687">
    <property type="entry name" value="SUR7"/>
    <property type="match status" value="1"/>
</dbReference>
<dbReference type="PANTHER" id="PTHR28019:SF6">
    <property type="entry name" value="PROTEIN ECM7"/>
    <property type="match status" value="1"/>
</dbReference>
<sequence>MLWKNIAFILGKPFVNLTPRARVLQSLRLGTSFLTLVGLLLLYLLPYMTNNVFVAKLDCSHADVSNGLFSSLSSSVNSDGEISSGLTTSEIELLVDYVESEVKTAPQVITSNLRNWCFGSYNSTETYDHFQESFTQSRIMNYHIQCTKTDSNYVFDYRGELSTIGLNILLSYAYSTSDVSSDRQAITSSTQLYSPDAEYSALLKLRKSLNQAVFFMIVSSFAVHGFMLIMGIIYYGNRGLKKDDQFMPNYIKQLYGYIASFTFLAVLGAIVIQAYIINSVKSDVKKQLGSFGLSVHRGGIWFSIGWVVSFLSFVSAVSWGGPVWCGVIEAERPVRLRDNGDDEIDYIGTPVRSSFMRSKFDGDWSEDSVEMTNLQGFRENSPFNKAKTPSDSMGERDLHRLLEGDTTTRAIFLNEKNGFTFGANASSLLVEEEEVWSQDEDSYHGPEQGASDGRIAIAPPTRQNTIRSQTADKRRHARQIDEFPQRRIL</sequence>
<protein>
    <submittedName>
        <fullName evidence="3">Unnamed protein product</fullName>
    </submittedName>
</protein>
<evidence type="ECO:0000313" key="3">
    <source>
        <dbReference type="EMBL" id="GMG28917.1"/>
    </source>
</evidence>
<dbReference type="GO" id="GO:0005886">
    <property type="term" value="C:plasma membrane"/>
    <property type="evidence" value="ECO:0007669"/>
    <property type="project" value="InterPro"/>
</dbReference>
<feature type="transmembrane region" description="Helical" evidence="2">
    <location>
        <begin position="298"/>
        <end position="319"/>
    </location>
</feature>
<dbReference type="AlphaFoldDB" id="A0A9W7DJL2"/>
<dbReference type="InterPro" id="IPR052413">
    <property type="entry name" value="SUR7_domain"/>
</dbReference>
<accession>A0A9W7DJL2</accession>
<keyword evidence="2" id="KW-0812">Transmembrane</keyword>
<feature type="transmembrane region" description="Helical" evidence="2">
    <location>
        <begin position="27"/>
        <end position="45"/>
    </location>
</feature>
<dbReference type="InterPro" id="IPR009571">
    <property type="entry name" value="SUR7/Rim9-like_fungi"/>
</dbReference>
<keyword evidence="2" id="KW-0472">Membrane</keyword>
<reference evidence="3" key="1">
    <citation type="submission" date="2023-04" db="EMBL/GenBank/DDBJ databases">
        <title>Ambrosiozyma monospora NBRC 1965.</title>
        <authorList>
            <person name="Ichikawa N."/>
            <person name="Sato H."/>
            <person name="Tonouchi N."/>
        </authorList>
    </citation>
    <scope>NUCLEOTIDE SEQUENCE</scope>
    <source>
        <strain evidence="3">NBRC 1965</strain>
    </source>
</reference>
<evidence type="ECO:0000256" key="1">
    <source>
        <dbReference type="SAM" id="MobiDB-lite"/>
    </source>
</evidence>
<dbReference type="EMBL" id="BSXU01001574">
    <property type="protein sequence ID" value="GMG28917.1"/>
    <property type="molecule type" value="Genomic_DNA"/>
</dbReference>
<dbReference type="Proteomes" id="UP001165063">
    <property type="component" value="Unassembled WGS sequence"/>
</dbReference>
<evidence type="ECO:0000256" key="2">
    <source>
        <dbReference type="SAM" id="Phobius"/>
    </source>
</evidence>
<dbReference type="GO" id="GO:0031505">
    <property type="term" value="P:fungal-type cell wall organization"/>
    <property type="evidence" value="ECO:0007669"/>
    <property type="project" value="TreeGrafter"/>
</dbReference>
<feature type="compositionally biased region" description="Basic and acidic residues" evidence="1">
    <location>
        <begin position="478"/>
        <end position="489"/>
    </location>
</feature>
<dbReference type="OrthoDB" id="4062523at2759"/>
<keyword evidence="2" id="KW-1133">Transmembrane helix</keyword>
<dbReference type="GO" id="GO:0051285">
    <property type="term" value="C:cell cortex of cell tip"/>
    <property type="evidence" value="ECO:0007669"/>
    <property type="project" value="TreeGrafter"/>
</dbReference>
<keyword evidence="4" id="KW-1185">Reference proteome</keyword>